<evidence type="ECO:0000313" key="2">
    <source>
        <dbReference type="Proteomes" id="UP000830395"/>
    </source>
</evidence>
<dbReference type="EMBL" id="CM040988">
    <property type="protein sequence ID" value="MCJ8740216.1"/>
    <property type="molecule type" value="Genomic_DNA"/>
</dbReference>
<comment type="caution">
    <text evidence="1">The sequence shown here is derived from an EMBL/GenBank/DDBJ whole genome shotgun (WGS) entry which is preliminary data.</text>
</comment>
<proteinExistence type="predicted"/>
<organism evidence="1 2">
    <name type="scientific">Pangasius djambal</name>
    <dbReference type="NCBI Taxonomy" id="1691987"/>
    <lineage>
        <taxon>Eukaryota</taxon>
        <taxon>Metazoa</taxon>
        <taxon>Chordata</taxon>
        <taxon>Craniata</taxon>
        <taxon>Vertebrata</taxon>
        <taxon>Euteleostomi</taxon>
        <taxon>Actinopterygii</taxon>
        <taxon>Neopterygii</taxon>
        <taxon>Teleostei</taxon>
        <taxon>Ostariophysi</taxon>
        <taxon>Siluriformes</taxon>
        <taxon>Pangasiidae</taxon>
        <taxon>Pangasius</taxon>
    </lineage>
</organism>
<dbReference type="Proteomes" id="UP000830395">
    <property type="component" value="Chromosome 14"/>
</dbReference>
<protein>
    <submittedName>
        <fullName evidence="1">Uncharacterized protein</fullName>
    </submittedName>
</protein>
<gene>
    <name evidence="1" type="ORF">PDJAM_G00056370</name>
</gene>
<sequence>MVNWILDFLTGRPQSVRIGNSISNTTTLSTGAPQGCVLSPLLFTLLTHDCVAQCTMHSSNHIIKFADDTTVLVFLIRKMAIFSVYVVNKAGGLIYQYDNYVPRTEVEKTFSFPLDIVLKIHDEKVVVSFGQRDGIRVGHAVLSINGVDVNGKYTTEGKEILEYLKDPSNYPVSIRFGRARLTSNEKLMLASMFHSLFAIGSQLSPEVGSSGIEMLETDVFKLHCFQTLTGIKFIVLADPRQSGVDALLRKIYEIYSDFALKNPFYSLEMPIRCELFDQNLKSALEVAEKAGTFGTGS</sequence>
<name>A0ACC5YYW3_9TELE</name>
<evidence type="ECO:0000313" key="1">
    <source>
        <dbReference type="EMBL" id="MCJ8740216.1"/>
    </source>
</evidence>
<reference evidence="1" key="1">
    <citation type="submission" date="2020-02" db="EMBL/GenBank/DDBJ databases">
        <title>Genome sequencing of the panga catfish, Pangasius djambal.</title>
        <authorList>
            <person name="Wen M."/>
            <person name="Zahm M."/>
            <person name="Roques C."/>
            <person name="Cabau C."/>
            <person name="Klopp C."/>
            <person name="Donnadieu C."/>
            <person name="Jouanno E."/>
            <person name="Avarre J.-C."/>
            <person name="Campet M."/>
            <person name="Ha T."/>
            <person name="Dugue R."/>
            <person name="Lampietro C."/>
            <person name="Louis A."/>
            <person name="Herpin A."/>
            <person name="Echchiki A."/>
            <person name="Berthelot C."/>
            <person name="Parey E."/>
            <person name="Roest-Crollius H."/>
            <person name="Braasch I."/>
            <person name="Postlethwait J.H."/>
            <person name="Bobe J."/>
            <person name="Montfort J."/>
            <person name="Bouchez O."/>
            <person name="Begum T."/>
            <person name="Schartl M."/>
            <person name="Gustiano R."/>
            <person name="Guiguen Y."/>
        </authorList>
    </citation>
    <scope>NUCLEOTIDE SEQUENCE</scope>
    <source>
        <strain evidence="1">Pdj_M5554</strain>
    </source>
</reference>
<keyword evidence="2" id="KW-1185">Reference proteome</keyword>
<accession>A0ACC5YYW3</accession>